<dbReference type="RefSeq" id="WP_200323271.1">
    <property type="nucleotide sequence ID" value="NZ_JAENJH010000008.1"/>
</dbReference>
<sequence length="49" mass="5282">MATKEYEIEDVLGTLLEAEAAESIADLEIDPVQMPVAKSSVTYTVAVHC</sequence>
<accession>A0A934QX01</accession>
<protein>
    <submittedName>
        <fullName evidence="1">Uncharacterized protein</fullName>
    </submittedName>
</protein>
<comment type="caution">
    <text evidence="1">The sequence shown here is derived from an EMBL/GenBank/DDBJ whole genome shotgun (WGS) entry which is preliminary data.</text>
</comment>
<evidence type="ECO:0000313" key="2">
    <source>
        <dbReference type="Proteomes" id="UP000635245"/>
    </source>
</evidence>
<organism evidence="1 2">
    <name type="scientific">Prauserella cavernicola</name>
    <dbReference type="NCBI Taxonomy" id="2800127"/>
    <lineage>
        <taxon>Bacteria</taxon>
        <taxon>Bacillati</taxon>
        <taxon>Actinomycetota</taxon>
        <taxon>Actinomycetes</taxon>
        <taxon>Pseudonocardiales</taxon>
        <taxon>Pseudonocardiaceae</taxon>
        <taxon>Prauserella</taxon>
    </lineage>
</organism>
<name>A0A934QX01_9PSEU</name>
<dbReference type="AlphaFoldDB" id="A0A934QX01"/>
<evidence type="ECO:0000313" key="1">
    <source>
        <dbReference type="EMBL" id="MBK1787996.1"/>
    </source>
</evidence>
<reference evidence="1" key="1">
    <citation type="submission" date="2020-12" db="EMBL/GenBank/DDBJ databases">
        <title>Prauserella sp. ASG 168, a novel actinomycete isolated from cave rock.</title>
        <authorList>
            <person name="Suriyachadkun C."/>
        </authorList>
    </citation>
    <scope>NUCLEOTIDE SEQUENCE</scope>
    <source>
        <strain evidence="1">ASG 168</strain>
    </source>
</reference>
<dbReference type="Proteomes" id="UP000635245">
    <property type="component" value="Unassembled WGS sequence"/>
</dbReference>
<proteinExistence type="predicted"/>
<gene>
    <name evidence="1" type="ORF">JHE00_27000</name>
</gene>
<keyword evidence="2" id="KW-1185">Reference proteome</keyword>
<dbReference type="EMBL" id="JAENJH010000008">
    <property type="protein sequence ID" value="MBK1787996.1"/>
    <property type="molecule type" value="Genomic_DNA"/>
</dbReference>